<organism evidence="1">
    <name type="scientific">Salmonella enterica</name>
    <name type="common">Salmonella choleraesuis</name>
    <dbReference type="NCBI Taxonomy" id="28901"/>
    <lineage>
        <taxon>Bacteria</taxon>
        <taxon>Pseudomonadati</taxon>
        <taxon>Pseudomonadota</taxon>
        <taxon>Gammaproteobacteria</taxon>
        <taxon>Enterobacterales</taxon>
        <taxon>Enterobacteriaceae</taxon>
        <taxon>Salmonella</taxon>
    </lineage>
</organism>
<proteinExistence type="predicted"/>
<sequence length="561" mass="65356">MLSYKQQVKEESQNKIWSRAIKKLTKERKNQYIIKKEYIKNLWNYSFNEILKNTIYDKKTITSWVDFSDTLNIKKNPNQLKIAYFCGPEPENDLDILIKLGVKVENVWAIEADKKTYQKAIESVRIKYPTLKIFNGDISDLVKAISFKFDIIYLDFTAPLISSKSKPLLKINSIFEHHALEDLGILIINGALPENNSDNVDFLASYFRSQTFLESPIITGDDTDVYYTEGSDAQGLFTDEEIAEITKSGECDWIDENDSFNKKIKENFASTYSAFCTHYPAMVASYAQPIHNVSTIPSLKRMFFKTDIKTIKNCLERIATPSDKLFKNIDYDKLLSDDEYAKKVDLTGSELYEQHQEFPIWSFISRLSRSKNSLSSYWNQQFNKKNDGCLSLESIQLYDLLKTAHYSYKSILSDTLSNSIEEIMEKIPDRHGGIFCDVPMPHLWMELALNHLGGTYHINTKQHWRAKYKAKEHEMYLDMFVFDKCRALYDWLPMLDLYGTYISAIERQIIVRSCMDAIKKQCHYSFFDLYFGSHLIGIHTKEWSGCPNLKIRHNLNNPNEK</sequence>
<dbReference type="SUPFAM" id="SSF53335">
    <property type="entry name" value="S-adenosyl-L-methionine-dependent methyltransferases"/>
    <property type="match status" value="1"/>
</dbReference>
<dbReference type="AlphaFoldDB" id="A0A5V4ZAP3"/>
<comment type="caution">
    <text evidence="1">The sequence shown here is derived from an EMBL/GenBank/DDBJ whole genome shotgun (WGS) entry which is preliminary data.</text>
</comment>
<dbReference type="InterPro" id="IPR029063">
    <property type="entry name" value="SAM-dependent_MTases_sf"/>
</dbReference>
<accession>A0A5V4ZAP3</accession>
<name>A0A5V4ZAP3_SALER</name>
<gene>
    <name evidence="1" type="ORF">CWK15_25915</name>
</gene>
<dbReference type="EMBL" id="AAHBYH010000061">
    <property type="protein sequence ID" value="EBU3914754.1"/>
    <property type="molecule type" value="Genomic_DNA"/>
</dbReference>
<protein>
    <submittedName>
        <fullName evidence="1">Uncharacterized protein</fullName>
    </submittedName>
</protein>
<evidence type="ECO:0000313" key="1">
    <source>
        <dbReference type="EMBL" id="EBU3914754.1"/>
    </source>
</evidence>
<reference evidence="1" key="1">
    <citation type="submission" date="2018-07" db="EMBL/GenBank/DDBJ databases">
        <authorList>
            <consortium name="PulseNet: The National Subtyping Network for Foodborne Disease Surveillance"/>
            <person name="Tarr C.L."/>
            <person name="Trees E."/>
            <person name="Katz L.S."/>
            <person name="Carleton-Romer H.A."/>
            <person name="Stroika S."/>
            <person name="Kucerova Z."/>
            <person name="Roache K.F."/>
            <person name="Sabol A.L."/>
            <person name="Besser J."/>
            <person name="Gerner-Smidt P."/>
        </authorList>
    </citation>
    <scope>NUCLEOTIDE SEQUENCE</scope>
    <source>
        <strain evidence="1">PNUSAS029138</strain>
    </source>
</reference>